<name>A0AAN9QB49_CANGL</name>
<dbReference type="AlphaFoldDB" id="A0AAN9QB49"/>
<keyword evidence="2" id="KW-1185">Reference proteome</keyword>
<sequence length="76" mass="8649">MFSCLEHWHAKLLLRKGQHTYAPPKQTYVFSFFFPTILTITFHNTIAKTSPDKGIGSITKARAKKLQKEVKALLSS</sequence>
<dbReference type="Proteomes" id="UP001367508">
    <property type="component" value="Unassembled WGS sequence"/>
</dbReference>
<comment type="caution">
    <text evidence="1">The sequence shown here is derived from an EMBL/GenBank/DDBJ whole genome shotgun (WGS) entry which is preliminary data.</text>
</comment>
<reference evidence="1 2" key="1">
    <citation type="submission" date="2024-01" db="EMBL/GenBank/DDBJ databases">
        <title>The genomes of 5 underutilized Papilionoideae crops provide insights into root nodulation and disease resistanc.</title>
        <authorList>
            <person name="Jiang F."/>
        </authorList>
    </citation>
    <scope>NUCLEOTIDE SEQUENCE [LARGE SCALE GENOMIC DNA]</scope>
    <source>
        <strain evidence="1">LVBAO_FW01</strain>
        <tissue evidence="1">Leaves</tissue>
    </source>
</reference>
<evidence type="ECO:0000313" key="2">
    <source>
        <dbReference type="Proteomes" id="UP001367508"/>
    </source>
</evidence>
<protein>
    <submittedName>
        <fullName evidence="1">Uncharacterized protein</fullName>
    </submittedName>
</protein>
<evidence type="ECO:0000313" key="1">
    <source>
        <dbReference type="EMBL" id="KAK7328474.1"/>
    </source>
</evidence>
<dbReference type="EMBL" id="JAYMYQ010000005">
    <property type="protein sequence ID" value="KAK7328474.1"/>
    <property type="molecule type" value="Genomic_DNA"/>
</dbReference>
<organism evidence="1 2">
    <name type="scientific">Canavalia gladiata</name>
    <name type="common">Sword bean</name>
    <name type="synonym">Dolichos gladiatus</name>
    <dbReference type="NCBI Taxonomy" id="3824"/>
    <lineage>
        <taxon>Eukaryota</taxon>
        <taxon>Viridiplantae</taxon>
        <taxon>Streptophyta</taxon>
        <taxon>Embryophyta</taxon>
        <taxon>Tracheophyta</taxon>
        <taxon>Spermatophyta</taxon>
        <taxon>Magnoliopsida</taxon>
        <taxon>eudicotyledons</taxon>
        <taxon>Gunneridae</taxon>
        <taxon>Pentapetalae</taxon>
        <taxon>rosids</taxon>
        <taxon>fabids</taxon>
        <taxon>Fabales</taxon>
        <taxon>Fabaceae</taxon>
        <taxon>Papilionoideae</taxon>
        <taxon>50 kb inversion clade</taxon>
        <taxon>NPAAA clade</taxon>
        <taxon>indigoferoid/millettioid clade</taxon>
        <taxon>Phaseoleae</taxon>
        <taxon>Canavalia</taxon>
    </lineage>
</organism>
<proteinExistence type="predicted"/>
<gene>
    <name evidence="1" type="ORF">VNO77_22581</name>
</gene>
<accession>A0AAN9QB49</accession>